<dbReference type="OrthoDB" id="706267at2759"/>
<dbReference type="AlphaFoldDB" id="A0A3B6TB10"/>
<evidence type="ECO:0008006" key="3">
    <source>
        <dbReference type="Google" id="ProtNLM"/>
    </source>
</evidence>
<reference evidence="1" key="2">
    <citation type="submission" date="2018-10" db="UniProtKB">
        <authorList>
            <consortium name="EnsemblPlants"/>
        </authorList>
    </citation>
    <scope>IDENTIFICATION</scope>
</reference>
<dbReference type="OMA" id="IRVEHAT"/>
<keyword evidence="2" id="KW-1185">Reference proteome</keyword>
<evidence type="ECO:0000313" key="1">
    <source>
        <dbReference type="EnsemblPlants" id="TraesCS7D02G156600.1"/>
    </source>
</evidence>
<organism evidence="1">
    <name type="scientific">Triticum aestivum</name>
    <name type="common">Wheat</name>
    <dbReference type="NCBI Taxonomy" id="4565"/>
    <lineage>
        <taxon>Eukaryota</taxon>
        <taxon>Viridiplantae</taxon>
        <taxon>Streptophyta</taxon>
        <taxon>Embryophyta</taxon>
        <taxon>Tracheophyta</taxon>
        <taxon>Spermatophyta</taxon>
        <taxon>Magnoliopsida</taxon>
        <taxon>Liliopsida</taxon>
        <taxon>Poales</taxon>
        <taxon>Poaceae</taxon>
        <taxon>BOP clade</taxon>
        <taxon>Pooideae</taxon>
        <taxon>Triticodae</taxon>
        <taxon>Triticeae</taxon>
        <taxon>Triticinae</taxon>
        <taxon>Triticum</taxon>
    </lineage>
</organism>
<sequence>MEQGRGAAAAAHGVVVEAVNTAADAVQEVAAVGGAGDVVPAVAGAVAVAADLVEQGVVGSDSVVPDLVVTASGGALDVGAEASDKQVVDVEEEAAGTKRKLAITGFNDPYDSDYDDDDNVYEYKSGDEVDDWNQESFIEHEAEKIREKGKVAYYKWGKFRCPYCTTKPIPKDGLYEHLMLHARGLATSGNHVKIRVEHATLLKAMGTI</sequence>
<dbReference type="Gramene" id="TraesCS7D03G0349600.1">
    <property type="protein sequence ID" value="TraesCS7D03G0349600.1.CDS"/>
    <property type="gene ID" value="TraesCS7D03G0349600"/>
</dbReference>
<dbReference type="Gramene" id="TraesCS7D02G156600.1">
    <property type="protein sequence ID" value="TraesCS7D02G156600.1"/>
    <property type="gene ID" value="TraesCS7D02G156600"/>
</dbReference>
<reference evidence="1" key="1">
    <citation type="submission" date="2018-08" db="EMBL/GenBank/DDBJ databases">
        <authorList>
            <person name="Rossello M."/>
        </authorList>
    </citation>
    <scope>NUCLEOTIDE SEQUENCE [LARGE SCALE GENOMIC DNA]</scope>
    <source>
        <strain evidence="1">cv. Chinese Spring</strain>
    </source>
</reference>
<name>A0A3B6TB10_WHEAT</name>
<dbReference type="Gramene" id="TraesSTA7D03G04317210.1">
    <property type="protein sequence ID" value="TraesSTA7D03G04317210.1"/>
    <property type="gene ID" value="TraesSTA7D03G04317210"/>
</dbReference>
<dbReference type="Proteomes" id="UP000019116">
    <property type="component" value="Chromosome 7D"/>
</dbReference>
<dbReference type="EnsemblPlants" id="TraesCS7D02G156600.1">
    <property type="protein sequence ID" value="TraesCS7D02G156600.1"/>
    <property type="gene ID" value="TraesCS7D02G156600"/>
</dbReference>
<proteinExistence type="predicted"/>
<protein>
    <recommendedName>
        <fullName evidence="3">Zinc finger-XS domain-containing protein</fullName>
    </recommendedName>
</protein>
<accession>A0A3B6TB10</accession>
<evidence type="ECO:0000313" key="2">
    <source>
        <dbReference type="Proteomes" id="UP000019116"/>
    </source>
</evidence>
<dbReference type="Gramene" id="TraesNOR7D03G04372340.1">
    <property type="protein sequence ID" value="TraesNOR7D03G04372340.1"/>
    <property type="gene ID" value="TraesNOR7D03G04372340"/>
</dbReference>